<dbReference type="PANTHER" id="PTHR11036">
    <property type="entry name" value="SEMAPHORIN"/>
    <property type="match status" value="1"/>
</dbReference>
<dbReference type="AlphaFoldDB" id="A0AAD3M1U3"/>
<dbReference type="GO" id="GO:0045499">
    <property type="term" value="F:chemorepellent activity"/>
    <property type="evidence" value="ECO:0007669"/>
    <property type="project" value="TreeGrafter"/>
</dbReference>
<dbReference type="GO" id="GO:0030424">
    <property type="term" value="C:axon"/>
    <property type="evidence" value="ECO:0007669"/>
    <property type="project" value="TreeGrafter"/>
</dbReference>
<proteinExistence type="predicted"/>
<dbReference type="Proteomes" id="UP001279410">
    <property type="component" value="Unassembled WGS sequence"/>
</dbReference>
<keyword evidence="2" id="KW-1185">Reference proteome</keyword>
<organism evidence="1 2">
    <name type="scientific">Lates japonicus</name>
    <name type="common">Japanese lates</name>
    <dbReference type="NCBI Taxonomy" id="270547"/>
    <lineage>
        <taxon>Eukaryota</taxon>
        <taxon>Metazoa</taxon>
        <taxon>Chordata</taxon>
        <taxon>Craniata</taxon>
        <taxon>Vertebrata</taxon>
        <taxon>Euteleostomi</taxon>
        <taxon>Actinopterygii</taxon>
        <taxon>Neopterygii</taxon>
        <taxon>Teleostei</taxon>
        <taxon>Neoteleostei</taxon>
        <taxon>Acanthomorphata</taxon>
        <taxon>Carangaria</taxon>
        <taxon>Carangaria incertae sedis</taxon>
        <taxon>Centropomidae</taxon>
        <taxon>Lates</taxon>
    </lineage>
</organism>
<evidence type="ECO:0000313" key="1">
    <source>
        <dbReference type="EMBL" id="GLD45785.1"/>
    </source>
</evidence>
<dbReference type="GO" id="GO:0001755">
    <property type="term" value="P:neural crest cell migration"/>
    <property type="evidence" value="ECO:0007669"/>
    <property type="project" value="TreeGrafter"/>
</dbReference>
<dbReference type="InterPro" id="IPR027231">
    <property type="entry name" value="Semaphorin"/>
</dbReference>
<dbReference type="GO" id="GO:0030215">
    <property type="term" value="F:semaphorin receptor binding"/>
    <property type="evidence" value="ECO:0007669"/>
    <property type="project" value="InterPro"/>
</dbReference>
<dbReference type="InterPro" id="IPR015943">
    <property type="entry name" value="WD40/YVTN_repeat-like_dom_sf"/>
</dbReference>
<sequence length="156" mass="17391">MKLQDKQLTKLIQNSRLLTLPLAAGDLHSLLPDEDGRRLYVAMKDNLLSTSLDDITQNPRKLYWPASPDRVQECLMAGKEPEMPVVQVAPLSETDNPEDDKGLCVASQLRKRRAAEVLYSGCTNDIGGQRSLVNKWSTFRGSYGVFSPGQAAYRHC</sequence>
<dbReference type="GO" id="GO:0030335">
    <property type="term" value="P:positive regulation of cell migration"/>
    <property type="evidence" value="ECO:0007669"/>
    <property type="project" value="TreeGrafter"/>
</dbReference>
<dbReference type="GO" id="GO:0008045">
    <property type="term" value="P:motor neuron axon guidance"/>
    <property type="evidence" value="ECO:0007669"/>
    <property type="project" value="TreeGrafter"/>
</dbReference>
<accession>A0AAD3M1U3</accession>
<gene>
    <name evidence="1" type="ORF">AKAME5_000024800</name>
</gene>
<protein>
    <submittedName>
        <fullName evidence="1">Semaphorin-3ab-like isoform X1</fullName>
    </submittedName>
</protein>
<dbReference type="GO" id="GO:0098978">
    <property type="term" value="C:glutamatergic synapse"/>
    <property type="evidence" value="ECO:0007669"/>
    <property type="project" value="TreeGrafter"/>
</dbReference>
<dbReference type="GO" id="GO:0071526">
    <property type="term" value="P:semaphorin-plexin signaling pathway"/>
    <property type="evidence" value="ECO:0007669"/>
    <property type="project" value="TreeGrafter"/>
</dbReference>
<dbReference type="GO" id="GO:0005886">
    <property type="term" value="C:plasma membrane"/>
    <property type="evidence" value="ECO:0007669"/>
    <property type="project" value="TreeGrafter"/>
</dbReference>
<dbReference type="Gene3D" id="2.130.10.10">
    <property type="entry name" value="YVTN repeat-like/Quinoprotein amine dehydrogenase"/>
    <property type="match status" value="1"/>
</dbReference>
<dbReference type="EMBL" id="BRZM01000001">
    <property type="protein sequence ID" value="GLD45785.1"/>
    <property type="molecule type" value="Genomic_DNA"/>
</dbReference>
<dbReference type="GO" id="GO:0005615">
    <property type="term" value="C:extracellular space"/>
    <property type="evidence" value="ECO:0007669"/>
    <property type="project" value="TreeGrafter"/>
</dbReference>
<name>A0AAD3M1U3_LATJO</name>
<reference evidence="1" key="1">
    <citation type="submission" date="2022-08" db="EMBL/GenBank/DDBJ databases">
        <title>Genome sequencing of akame (Lates japonicus).</title>
        <authorList>
            <person name="Hashiguchi Y."/>
            <person name="Takahashi H."/>
        </authorList>
    </citation>
    <scope>NUCLEOTIDE SEQUENCE</scope>
    <source>
        <strain evidence="1">Kochi</strain>
    </source>
</reference>
<dbReference type="InterPro" id="IPR036352">
    <property type="entry name" value="Semap_dom_sf"/>
</dbReference>
<dbReference type="GO" id="GO:0038191">
    <property type="term" value="F:neuropilin binding"/>
    <property type="evidence" value="ECO:0007669"/>
    <property type="project" value="TreeGrafter"/>
</dbReference>
<evidence type="ECO:0000313" key="2">
    <source>
        <dbReference type="Proteomes" id="UP001279410"/>
    </source>
</evidence>
<dbReference type="SUPFAM" id="SSF101912">
    <property type="entry name" value="Sema domain"/>
    <property type="match status" value="1"/>
</dbReference>
<dbReference type="PANTHER" id="PTHR11036:SF21">
    <property type="entry name" value="SEMA DOMAIN, IMMUNOGLOBULIN DOMAIN (IG), SHORT BASIC DOMAIN, SECRETED, (SEMAPHORIN) 3H ISOFORM 2 PRECURSOR"/>
    <property type="match status" value="1"/>
</dbReference>
<comment type="caution">
    <text evidence="1">The sequence shown here is derived from an EMBL/GenBank/DDBJ whole genome shotgun (WGS) entry which is preliminary data.</text>
</comment>